<organism evidence="8">
    <name type="scientific">Musca domestica</name>
    <name type="common">House fly</name>
    <dbReference type="NCBI Taxonomy" id="7370"/>
    <lineage>
        <taxon>Eukaryota</taxon>
        <taxon>Metazoa</taxon>
        <taxon>Ecdysozoa</taxon>
        <taxon>Arthropoda</taxon>
        <taxon>Hexapoda</taxon>
        <taxon>Insecta</taxon>
        <taxon>Pterygota</taxon>
        <taxon>Neoptera</taxon>
        <taxon>Endopterygota</taxon>
        <taxon>Diptera</taxon>
        <taxon>Brachycera</taxon>
        <taxon>Muscomorpha</taxon>
        <taxon>Muscoidea</taxon>
        <taxon>Muscidae</taxon>
        <taxon>Musca</taxon>
    </lineage>
</organism>
<evidence type="ECO:0000259" key="7">
    <source>
        <dbReference type="PROSITE" id="PS50102"/>
    </source>
</evidence>
<comment type="function">
    <text evidence="3">Has a role in the perception of gravity.</text>
</comment>
<feature type="region of interest" description="Disordered" evidence="6">
    <location>
        <begin position="1"/>
        <end position="30"/>
    </location>
</feature>
<feature type="region of interest" description="Disordered" evidence="6">
    <location>
        <begin position="218"/>
        <end position="324"/>
    </location>
</feature>
<dbReference type="FunFam" id="3.30.70.330:FF:000169">
    <property type="entry name" value="protein alan shepard isoform X4"/>
    <property type="match status" value="1"/>
</dbReference>
<keyword evidence="2 5" id="KW-0694">RNA-binding</keyword>
<dbReference type="PANTHER" id="PTHR24012">
    <property type="entry name" value="RNA BINDING PROTEIN"/>
    <property type="match status" value="1"/>
</dbReference>
<dbReference type="OrthoDB" id="271725at2759"/>
<dbReference type="Gene3D" id="3.30.70.330">
    <property type="match status" value="2"/>
</dbReference>
<dbReference type="RefSeq" id="XP_011291287.2">
    <property type="nucleotide sequence ID" value="XM_011292985.3"/>
</dbReference>
<evidence type="ECO:0000256" key="2">
    <source>
        <dbReference type="ARBA" id="ARBA00022884"/>
    </source>
</evidence>
<dbReference type="SUPFAM" id="SSF54928">
    <property type="entry name" value="RNA-binding domain, RBD"/>
    <property type="match status" value="1"/>
</dbReference>
<keyword evidence="1" id="KW-0677">Repeat</keyword>
<dbReference type="InterPro" id="IPR035979">
    <property type="entry name" value="RBD_domain_sf"/>
</dbReference>
<sequence>MNMQTVQYLGPAQQATPPPPFRYNGPTMQPYAAPQQHVAATLPHGHQPHHQQQQSPWFVSSNASNVGGAATVVGVGHEIAAAAVAGVGNGGGVGVSTATTAGFMPNTNPIYSTTPIKGNQHSTFTNPTGYNNNQNQNNNSRHPATALLTNQQNFSQQQQQQSSFTTATTNQVLNTNNPIVTGATITTTTPSSATGAAAAATTGLGQNSIKNKHSITTHHPHLQQQQQQHHYQPQHHQHPSNNNNHHSNNTTAATMGPTTLNGTQPPPAQLQQYQQHLQQPQVTTDTQQQHLHHPHQQPHQQQPQQQQQHQQQQQQYQQTGSDQLSKTNVYIRGLPEGTTDKDLVILCSEYGTIVSAKAIFDKTTKKCKGYGFVDFESPAYAENAVKSLQAKGIKAQMAKVGVWVLLRPAIQQEQDPTNLYITNLPPYFKETDLEKMLSKYGHVVSTKILCDAQLNSRGVGFARMENREKCEQIIQVLNGTTIPGANDPLVVKFADSGSSAKKNLLKARDPNNRSRLDISAGTAGMESIPVTPDPGAQQNGTTAGYTRFGTPQIGSYPLASSPWMGYMMTTTATQPAAAFENQYLQLASSPQHLSVSPYKTDLVNTLQGPGMYLNGSEAVMPYGAMMPPMGPLQYISPSYPYYAPPMIPTIPMTDSSDQALSTAASPNGAAYTQFLHPLAPK</sequence>
<dbReference type="GO" id="GO:1990904">
    <property type="term" value="C:ribonucleoprotein complex"/>
    <property type="evidence" value="ECO:0007669"/>
    <property type="project" value="InterPro"/>
</dbReference>
<dbReference type="InterPro" id="IPR002343">
    <property type="entry name" value="Hud_Sxl_RNA"/>
</dbReference>
<dbReference type="Pfam" id="PF00076">
    <property type="entry name" value="RRM_1"/>
    <property type="match status" value="2"/>
</dbReference>
<evidence type="ECO:0000256" key="3">
    <source>
        <dbReference type="ARBA" id="ARBA00037469"/>
    </source>
</evidence>
<evidence type="ECO:0000256" key="4">
    <source>
        <dbReference type="ARBA" id="ARBA00039536"/>
    </source>
</evidence>
<feature type="domain" description="RRM" evidence="7">
    <location>
        <begin position="327"/>
        <end position="400"/>
    </location>
</feature>
<dbReference type="SMART" id="SM00360">
    <property type="entry name" value="RRM"/>
    <property type="match status" value="2"/>
</dbReference>
<feature type="compositionally biased region" description="Low complexity" evidence="6">
    <location>
        <begin position="269"/>
        <end position="289"/>
    </location>
</feature>
<proteinExistence type="predicted"/>
<dbReference type="FunFam" id="3.30.70.330:FF:000012">
    <property type="entry name" value="RNA-binding motif, single-stranded-interacting protein 3 isoform 1"/>
    <property type="match status" value="1"/>
</dbReference>
<protein>
    <recommendedName>
        <fullName evidence="4">Protein alan shepard</fullName>
    </recommendedName>
</protein>
<feature type="compositionally biased region" description="Low complexity" evidence="6">
    <location>
        <begin position="239"/>
        <end position="249"/>
    </location>
</feature>
<feature type="compositionally biased region" description="Low complexity" evidence="6">
    <location>
        <begin position="222"/>
        <end position="231"/>
    </location>
</feature>
<dbReference type="InterPro" id="IPR012677">
    <property type="entry name" value="Nucleotide-bd_a/b_plait_sf"/>
</dbReference>
<dbReference type="PROSITE" id="PS50102">
    <property type="entry name" value="RRM"/>
    <property type="match status" value="2"/>
</dbReference>
<accession>A0A1I8MZ12</accession>
<evidence type="ECO:0000313" key="8">
    <source>
        <dbReference type="EnsemblMetazoa" id="MDOA009865-PD"/>
    </source>
</evidence>
<dbReference type="InterPro" id="IPR000504">
    <property type="entry name" value="RRM_dom"/>
</dbReference>
<gene>
    <name evidence="8" type="primary">101892610</name>
</gene>
<reference evidence="8" key="1">
    <citation type="submission" date="2020-05" db="UniProtKB">
        <authorList>
            <consortium name="EnsemblMetazoa"/>
        </authorList>
    </citation>
    <scope>IDENTIFICATION</scope>
    <source>
        <strain evidence="8">Aabys</strain>
    </source>
</reference>
<evidence type="ECO:0000256" key="5">
    <source>
        <dbReference type="PROSITE-ProRule" id="PRU00176"/>
    </source>
</evidence>
<evidence type="ECO:0000256" key="1">
    <source>
        <dbReference type="ARBA" id="ARBA00022737"/>
    </source>
</evidence>
<dbReference type="EnsemblMetazoa" id="MDOA009865-RD">
    <property type="protein sequence ID" value="MDOA009865-PD"/>
    <property type="gene ID" value="MDOA009865"/>
</dbReference>
<feature type="compositionally biased region" description="Polar residues" evidence="6">
    <location>
        <begin position="250"/>
        <end position="263"/>
    </location>
</feature>
<dbReference type="AlphaFoldDB" id="A0A1I8MZ12"/>
<feature type="domain" description="RRM" evidence="7">
    <location>
        <begin position="417"/>
        <end position="496"/>
    </location>
</feature>
<dbReference type="PRINTS" id="PR00961">
    <property type="entry name" value="HUDSXLRNA"/>
</dbReference>
<name>A0A1I8MZ12_MUSDO</name>
<dbReference type="VEuPathDB" id="VectorBase:MDOMA2_003095"/>
<evidence type="ECO:0000256" key="6">
    <source>
        <dbReference type="SAM" id="MobiDB-lite"/>
    </source>
</evidence>
<dbReference type="VEuPathDB" id="VectorBase:MDOA009865"/>
<dbReference type="CDD" id="cd12244">
    <property type="entry name" value="RRM2_MSSP"/>
    <property type="match status" value="1"/>
</dbReference>
<feature type="compositionally biased region" description="Low complexity" evidence="6">
    <location>
        <begin position="297"/>
        <end position="318"/>
    </location>
</feature>
<dbReference type="GO" id="GO:0003723">
    <property type="term" value="F:RNA binding"/>
    <property type="evidence" value="ECO:0007669"/>
    <property type="project" value="UniProtKB-UniRule"/>
</dbReference>